<evidence type="ECO:0000313" key="3">
    <source>
        <dbReference type="WBParaSite" id="sdigi.contig46.g2850.t1"/>
    </source>
</evidence>
<evidence type="ECO:0000256" key="1">
    <source>
        <dbReference type="SAM" id="MobiDB-lite"/>
    </source>
</evidence>
<feature type="compositionally biased region" description="Basic and acidic residues" evidence="1">
    <location>
        <begin position="1"/>
        <end position="11"/>
    </location>
</feature>
<evidence type="ECO:0000313" key="2">
    <source>
        <dbReference type="Proteomes" id="UP000887581"/>
    </source>
</evidence>
<keyword evidence="2" id="KW-1185">Reference proteome</keyword>
<dbReference type="AlphaFoldDB" id="A0A915PVA8"/>
<dbReference type="WBParaSite" id="sdigi.contig46.g2850.t1">
    <property type="protein sequence ID" value="sdigi.contig46.g2850.t1"/>
    <property type="gene ID" value="sdigi.contig46.g2850"/>
</dbReference>
<protein>
    <submittedName>
        <fullName evidence="3">Uncharacterized protein</fullName>
    </submittedName>
</protein>
<dbReference type="Proteomes" id="UP000887581">
    <property type="component" value="Unplaced"/>
</dbReference>
<name>A0A915PVA8_9BILA</name>
<accession>A0A915PVA8</accession>
<sequence length="106" mass="12081">MMSRNHQDHRAQTNYKSLPTPGPAIFSVRLQRHEKGSDTKLPNFNTKHLFQFHSTLHQSLPVTLTSPFISVRLENRAPSNIHNIAAVFQRKMPCIITRQASDSFGT</sequence>
<feature type="region of interest" description="Disordered" evidence="1">
    <location>
        <begin position="1"/>
        <end position="22"/>
    </location>
</feature>
<organism evidence="2 3">
    <name type="scientific">Setaria digitata</name>
    <dbReference type="NCBI Taxonomy" id="48799"/>
    <lineage>
        <taxon>Eukaryota</taxon>
        <taxon>Metazoa</taxon>
        <taxon>Ecdysozoa</taxon>
        <taxon>Nematoda</taxon>
        <taxon>Chromadorea</taxon>
        <taxon>Rhabditida</taxon>
        <taxon>Spirurina</taxon>
        <taxon>Spiruromorpha</taxon>
        <taxon>Filarioidea</taxon>
        <taxon>Setariidae</taxon>
        <taxon>Setaria</taxon>
    </lineage>
</organism>
<proteinExistence type="predicted"/>
<reference evidence="3" key="1">
    <citation type="submission" date="2022-11" db="UniProtKB">
        <authorList>
            <consortium name="WormBaseParasite"/>
        </authorList>
    </citation>
    <scope>IDENTIFICATION</scope>
</reference>